<dbReference type="SUPFAM" id="SSF56235">
    <property type="entry name" value="N-terminal nucleophile aminohydrolases (Ntn hydrolases)"/>
    <property type="match status" value="1"/>
</dbReference>
<evidence type="ECO:0008006" key="3">
    <source>
        <dbReference type="Google" id="ProtNLM"/>
    </source>
</evidence>
<accession>A0ABV2LSF5</accession>
<evidence type="ECO:0000313" key="2">
    <source>
        <dbReference type="Proteomes" id="UP001549146"/>
    </source>
</evidence>
<dbReference type="RefSeq" id="WP_354507540.1">
    <property type="nucleotide sequence ID" value="NZ_JBEPMO010000004.1"/>
</dbReference>
<dbReference type="EMBL" id="JBEPMO010000004">
    <property type="protein sequence ID" value="MET3731356.1"/>
    <property type="molecule type" value="Genomic_DNA"/>
</dbReference>
<dbReference type="InterPro" id="IPR029055">
    <property type="entry name" value="Ntn_hydrolases_N"/>
</dbReference>
<proteinExistence type="predicted"/>
<organism evidence="1 2">
    <name type="scientific">Moheibacter stercoris</name>
    <dbReference type="NCBI Taxonomy" id="1628251"/>
    <lineage>
        <taxon>Bacteria</taxon>
        <taxon>Pseudomonadati</taxon>
        <taxon>Bacteroidota</taxon>
        <taxon>Flavobacteriia</taxon>
        <taxon>Flavobacteriales</taxon>
        <taxon>Weeksellaceae</taxon>
        <taxon>Moheibacter</taxon>
    </lineage>
</organism>
<name>A0ABV2LSF5_9FLAO</name>
<dbReference type="SUPFAM" id="SSF52402">
    <property type="entry name" value="Adenine nucleotide alpha hydrolases-like"/>
    <property type="match status" value="1"/>
</dbReference>
<evidence type="ECO:0000313" key="1">
    <source>
        <dbReference type="EMBL" id="MET3731356.1"/>
    </source>
</evidence>
<dbReference type="InterPro" id="IPR014729">
    <property type="entry name" value="Rossmann-like_a/b/a_fold"/>
</dbReference>
<dbReference type="Proteomes" id="UP001549146">
    <property type="component" value="Unassembled WGS sequence"/>
</dbReference>
<sequence>MKIKQYILSSQSIELEFLDFLEIQFGDVFLYYEPSLEITKLQVEDIELCLLGFIINPLKPMLGHDEILRDLATKTTKEELFREIGHYSGRFLLLYRNNLDCIVLHDMFGQRQLNYSQTNNHLLLSSSVKLMVDILKDKVEFIPESSLLKQDKGFQRFDQWFLGDLTWIKQVKKLLPNHYFDFKRNSVQRISFTQPNRMTEKEVLEYIREILQGNYKAVFNRYERVFQALTAGYDSRTLLALSNDFWKDIQFYTFNRGDANSKRDTHIAKHLSHQFQFHYQEVLNLPKNSSFEENYRSQFLVPRTTPKYYNVLYFSQFNNQKTINITGDGVQMVRNLRSPDQLKTAETLFDSLGYTHHPYHLENFNSWLESAKIYAKENEIRISDLFTHEIAQGQLTARWAHEFDLSGCEEFNPFSHKYMIYGNLQNIPYDQRISPNYIFQKKLIEYSVENMSKVKFNPPTWKDQLKKLIPKPF</sequence>
<comment type="caution">
    <text evidence="1">The sequence shown here is derived from an EMBL/GenBank/DDBJ whole genome shotgun (WGS) entry which is preliminary data.</text>
</comment>
<protein>
    <recommendedName>
        <fullName evidence="3">Asparagine synthase (Glutamine-hydrolysing)</fullName>
    </recommendedName>
</protein>
<reference evidence="1 2" key="1">
    <citation type="submission" date="2024-06" db="EMBL/GenBank/DDBJ databases">
        <title>Genomic Encyclopedia of Type Strains, Phase IV (KMG-IV): sequencing the most valuable type-strain genomes for metagenomic binning, comparative biology and taxonomic classification.</title>
        <authorList>
            <person name="Goeker M."/>
        </authorList>
    </citation>
    <scope>NUCLEOTIDE SEQUENCE [LARGE SCALE GENOMIC DNA]</scope>
    <source>
        <strain evidence="1 2">DSM 29388</strain>
    </source>
</reference>
<dbReference type="Gene3D" id="3.40.50.620">
    <property type="entry name" value="HUPs"/>
    <property type="match status" value="1"/>
</dbReference>
<gene>
    <name evidence="1" type="ORF">ABID46_000925</name>
</gene>
<keyword evidence="2" id="KW-1185">Reference proteome</keyword>